<dbReference type="Proteomes" id="UP000248257">
    <property type="component" value="Unassembled WGS sequence"/>
</dbReference>
<dbReference type="EMBL" id="NKUC01000009">
    <property type="protein sequence ID" value="PYD57395.1"/>
    <property type="molecule type" value="Genomic_DNA"/>
</dbReference>
<gene>
    <name evidence="1" type="ORF">CFR75_06135</name>
</gene>
<comment type="caution">
    <text evidence="1">The sequence shown here is derived from an EMBL/GenBank/DDBJ whole genome shotgun (WGS) entry which is preliminary data.</text>
</comment>
<name>A0A318Q3X3_KOMXY</name>
<keyword evidence="2" id="KW-1185">Reference proteome</keyword>
<organism evidence="1 2">
    <name type="scientific">Komagataeibacter xylinus</name>
    <name type="common">Gluconacetobacter xylinus</name>
    <dbReference type="NCBI Taxonomy" id="28448"/>
    <lineage>
        <taxon>Bacteria</taxon>
        <taxon>Pseudomonadati</taxon>
        <taxon>Pseudomonadota</taxon>
        <taxon>Alphaproteobacteria</taxon>
        <taxon>Acetobacterales</taxon>
        <taxon>Acetobacteraceae</taxon>
        <taxon>Komagataeibacter</taxon>
    </lineage>
</organism>
<dbReference type="STRING" id="1220579.GCA_001571345_01237"/>
<reference evidence="1 2" key="1">
    <citation type="submission" date="2017-07" db="EMBL/GenBank/DDBJ databases">
        <title>A draft genome sequence of Komagataeibacter xylinus LMG 1515.</title>
        <authorList>
            <person name="Skraban J."/>
            <person name="Cleenwerck I."/>
            <person name="Vandamme P."/>
            <person name="Trcek J."/>
        </authorList>
    </citation>
    <scope>NUCLEOTIDE SEQUENCE [LARGE SCALE GENOMIC DNA]</scope>
    <source>
        <strain evidence="1 2">LMG 1515</strain>
    </source>
</reference>
<accession>A0A318Q3X3</accession>
<dbReference type="AlphaFoldDB" id="A0A318Q3X3"/>
<evidence type="ECO:0000313" key="1">
    <source>
        <dbReference type="EMBL" id="PYD57395.1"/>
    </source>
</evidence>
<sequence>MAIGYWTDEEGKRPVLAQRWNGDEGDKGNPLSRGYPTWFILPSETYSLYFGSDFIPNDKKSKVIDFLLKKS</sequence>
<proteinExistence type="predicted"/>
<evidence type="ECO:0000313" key="2">
    <source>
        <dbReference type="Proteomes" id="UP000248257"/>
    </source>
</evidence>
<protein>
    <submittedName>
        <fullName evidence="1">Uncharacterized protein</fullName>
    </submittedName>
</protein>